<dbReference type="InterPro" id="IPR005150">
    <property type="entry name" value="Cellulose_synth"/>
</dbReference>
<gene>
    <name evidence="10" type="ORF">F3Y22_tig00008957pilonHSYRG00026</name>
</gene>
<reference evidence="10" key="1">
    <citation type="submission" date="2019-09" db="EMBL/GenBank/DDBJ databases">
        <title>Draft genome information of white flower Hibiscus syriacus.</title>
        <authorList>
            <person name="Kim Y.-M."/>
        </authorList>
    </citation>
    <scope>NUCLEOTIDE SEQUENCE [LARGE SCALE GENOMIC DNA]</scope>
    <source>
        <strain evidence="10">YM2019G1</strain>
    </source>
</reference>
<evidence type="ECO:0000256" key="6">
    <source>
        <dbReference type="ARBA" id="ARBA00023136"/>
    </source>
</evidence>
<evidence type="ECO:0000256" key="4">
    <source>
        <dbReference type="ARBA" id="ARBA00022692"/>
    </source>
</evidence>
<dbReference type="Gene3D" id="3.90.550.10">
    <property type="entry name" value="Spore Coat Polysaccharide Biosynthesis Protein SpsA, Chain A"/>
    <property type="match status" value="1"/>
</dbReference>
<feature type="transmembrane region" description="Helical" evidence="9">
    <location>
        <begin position="454"/>
        <end position="472"/>
    </location>
</feature>
<keyword evidence="7" id="KW-0961">Cell wall biogenesis/degradation</keyword>
<sequence length="477" mass="54128">MMYEDMKDKVEQVVEKGEIIDDYNTDDQRRQAFNQWTKGFTRMDHPTVIQIILDKSKDKDISGHSLPNLVYVSRQKSKASPHHFKAGALNVLLRVSAVMTNAPSILTHDCDMYSKDPRTPLRVLCYLSDPEMKSNLAFIQFRQRFHGLNEDDIYASEYKRLFKINSLGFDGLKVTLEISELNPDHAVNKAITSEKIMTLAHYVAGCNYENQTKWGSKMGFRYGSLVEDYYAGYRLQCLFEVTFSEYNTLIYGSQSMGVLMSLAYSHYAFWPIWCIPVSFYCLFPQLALLNRVSIFPNASEPWFFLYVFLVLCAYGQDLLDFLLGGGTVRRWWNAQRLWMIRGLTCYLFGSMEYMLKSIGVSTHGFSLTSKVLDDAQSKRYGQGVFEFGVPSPLFVPLAMAAIINLFSFMSGLTGFLKGSNNEGLGLQMILSGFIVLNCLPVYGAVALRNDAGKMATKITVISTFVSVALYYISSLFL</sequence>
<evidence type="ECO:0000313" key="11">
    <source>
        <dbReference type="Proteomes" id="UP000436088"/>
    </source>
</evidence>
<protein>
    <submittedName>
        <fullName evidence="10">Cellulose synthase like G3</fullName>
    </submittedName>
</protein>
<keyword evidence="2" id="KW-0328">Glycosyltransferase</keyword>
<proteinExistence type="predicted"/>
<keyword evidence="3" id="KW-0808">Transferase</keyword>
<dbReference type="AlphaFoldDB" id="A0A6A3C855"/>
<feature type="transmembrane region" description="Helical" evidence="9">
    <location>
        <begin position="428"/>
        <end position="448"/>
    </location>
</feature>
<keyword evidence="11" id="KW-1185">Reference proteome</keyword>
<accession>A0A6A3C855</accession>
<dbReference type="PANTHER" id="PTHR13301">
    <property type="entry name" value="X-BOX TRANSCRIPTION FACTOR-RELATED"/>
    <property type="match status" value="1"/>
</dbReference>
<evidence type="ECO:0000256" key="1">
    <source>
        <dbReference type="ARBA" id="ARBA00004127"/>
    </source>
</evidence>
<dbReference type="GO" id="GO:0030244">
    <property type="term" value="P:cellulose biosynthetic process"/>
    <property type="evidence" value="ECO:0007669"/>
    <property type="project" value="InterPro"/>
</dbReference>
<keyword evidence="4 9" id="KW-0812">Transmembrane</keyword>
<feature type="transmembrane region" description="Helical" evidence="9">
    <location>
        <begin position="393"/>
        <end position="416"/>
    </location>
</feature>
<organism evidence="10 11">
    <name type="scientific">Hibiscus syriacus</name>
    <name type="common">Rose of Sharon</name>
    <dbReference type="NCBI Taxonomy" id="106335"/>
    <lineage>
        <taxon>Eukaryota</taxon>
        <taxon>Viridiplantae</taxon>
        <taxon>Streptophyta</taxon>
        <taxon>Embryophyta</taxon>
        <taxon>Tracheophyta</taxon>
        <taxon>Spermatophyta</taxon>
        <taxon>Magnoliopsida</taxon>
        <taxon>eudicotyledons</taxon>
        <taxon>Gunneridae</taxon>
        <taxon>Pentapetalae</taxon>
        <taxon>rosids</taxon>
        <taxon>malvids</taxon>
        <taxon>Malvales</taxon>
        <taxon>Malvaceae</taxon>
        <taxon>Malvoideae</taxon>
        <taxon>Hibiscus</taxon>
    </lineage>
</organism>
<feature type="transmembrane region" description="Helical" evidence="9">
    <location>
        <begin position="303"/>
        <end position="325"/>
    </location>
</feature>
<feature type="binding site" evidence="8">
    <location>
        <position position="109"/>
    </location>
    <ligand>
        <name>Mn(2+)</name>
        <dbReference type="ChEBI" id="CHEBI:29035"/>
    </ligand>
</feature>
<dbReference type="GO" id="GO:0071555">
    <property type="term" value="P:cell wall organization"/>
    <property type="evidence" value="ECO:0007669"/>
    <property type="project" value="UniProtKB-KW"/>
</dbReference>
<comment type="caution">
    <text evidence="10">The sequence shown here is derived from an EMBL/GenBank/DDBJ whole genome shotgun (WGS) entry which is preliminary data.</text>
</comment>
<dbReference type="Pfam" id="PF03552">
    <property type="entry name" value="Cellulose_synt"/>
    <property type="match status" value="3"/>
</dbReference>
<evidence type="ECO:0000256" key="7">
    <source>
        <dbReference type="ARBA" id="ARBA00023316"/>
    </source>
</evidence>
<comment type="subcellular location">
    <subcellularLocation>
        <location evidence="1">Endomembrane system</location>
        <topology evidence="1">Multi-pass membrane protein</topology>
    </subcellularLocation>
</comment>
<dbReference type="GO" id="GO:0016020">
    <property type="term" value="C:membrane"/>
    <property type="evidence" value="ECO:0007669"/>
    <property type="project" value="InterPro"/>
</dbReference>
<feature type="transmembrane region" description="Helical" evidence="9">
    <location>
        <begin position="264"/>
        <end position="283"/>
    </location>
</feature>
<dbReference type="InterPro" id="IPR029044">
    <property type="entry name" value="Nucleotide-diphossugar_trans"/>
</dbReference>
<keyword evidence="5 9" id="KW-1133">Transmembrane helix</keyword>
<dbReference type="Proteomes" id="UP000436088">
    <property type="component" value="Unassembled WGS sequence"/>
</dbReference>
<evidence type="ECO:0000256" key="9">
    <source>
        <dbReference type="SAM" id="Phobius"/>
    </source>
</evidence>
<evidence type="ECO:0000256" key="5">
    <source>
        <dbReference type="ARBA" id="ARBA00022989"/>
    </source>
</evidence>
<name>A0A6A3C855_HIBSY</name>
<dbReference type="GO" id="GO:0016760">
    <property type="term" value="F:cellulose synthase (UDP-forming) activity"/>
    <property type="evidence" value="ECO:0007669"/>
    <property type="project" value="InterPro"/>
</dbReference>
<dbReference type="EMBL" id="VEPZ02000427">
    <property type="protein sequence ID" value="KAE8725303.1"/>
    <property type="molecule type" value="Genomic_DNA"/>
</dbReference>
<feature type="binding site" evidence="8">
    <location>
        <position position="85"/>
    </location>
    <ligand>
        <name>Mn(2+)</name>
        <dbReference type="ChEBI" id="CHEBI:29035"/>
    </ligand>
</feature>
<evidence type="ECO:0000313" key="10">
    <source>
        <dbReference type="EMBL" id="KAE8725303.1"/>
    </source>
</evidence>
<evidence type="ECO:0000256" key="8">
    <source>
        <dbReference type="PIRSR" id="PIRSR605150-3"/>
    </source>
</evidence>
<dbReference type="GO" id="GO:0012505">
    <property type="term" value="C:endomembrane system"/>
    <property type="evidence" value="ECO:0007669"/>
    <property type="project" value="UniProtKB-SubCell"/>
</dbReference>
<evidence type="ECO:0000256" key="2">
    <source>
        <dbReference type="ARBA" id="ARBA00022676"/>
    </source>
</evidence>
<evidence type="ECO:0000256" key="3">
    <source>
        <dbReference type="ARBA" id="ARBA00022679"/>
    </source>
</evidence>
<keyword evidence="6 9" id="KW-0472">Membrane</keyword>